<dbReference type="EMBL" id="JAHXZJ010000001">
    <property type="protein sequence ID" value="KAH0567504.1"/>
    <property type="molecule type" value="Genomic_DNA"/>
</dbReference>
<dbReference type="PANTHER" id="PTHR17608:SF4">
    <property type="entry name" value="GENETIC SUPPRESSOR ELEMENT 1"/>
    <property type="match status" value="1"/>
</dbReference>
<feature type="compositionally biased region" description="Polar residues" evidence="1">
    <location>
        <begin position="24"/>
        <end position="33"/>
    </location>
</feature>
<protein>
    <recommendedName>
        <fullName evidence="2">Genetic suppressor element-like domain-containing protein</fullName>
    </recommendedName>
</protein>
<feature type="region of interest" description="Disordered" evidence="1">
    <location>
        <begin position="446"/>
        <end position="466"/>
    </location>
</feature>
<comment type="caution">
    <text evidence="3">The sequence shown here is derived from an EMBL/GenBank/DDBJ whole genome shotgun (WGS) entry which is preliminary data.</text>
</comment>
<gene>
    <name evidence="3" type="ORF">KQX54_010482</name>
</gene>
<feature type="region of interest" description="Disordered" evidence="1">
    <location>
        <begin position="747"/>
        <end position="769"/>
    </location>
</feature>
<accession>A0AAV7J940</accession>
<name>A0AAV7J940_COTGL</name>
<feature type="compositionally biased region" description="Low complexity" evidence="1">
    <location>
        <begin position="13"/>
        <end position="23"/>
    </location>
</feature>
<dbReference type="InterPro" id="IPR022207">
    <property type="entry name" value="GSE-like"/>
</dbReference>
<dbReference type="PANTHER" id="PTHR17608">
    <property type="entry name" value="GENETIC SUPPRESSOR ELEMENT 1"/>
    <property type="match status" value="1"/>
</dbReference>
<dbReference type="InterPro" id="IPR042337">
    <property type="entry name" value="GSE1"/>
</dbReference>
<feature type="compositionally biased region" description="Low complexity" evidence="1">
    <location>
        <begin position="175"/>
        <end position="197"/>
    </location>
</feature>
<evidence type="ECO:0000259" key="2">
    <source>
        <dbReference type="Pfam" id="PF12540"/>
    </source>
</evidence>
<proteinExistence type="predicted"/>
<feature type="compositionally biased region" description="Basic and acidic residues" evidence="1">
    <location>
        <begin position="1"/>
        <end position="12"/>
    </location>
</feature>
<feature type="compositionally biased region" description="Low complexity" evidence="1">
    <location>
        <begin position="210"/>
        <end position="224"/>
    </location>
</feature>
<organism evidence="3 4">
    <name type="scientific">Cotesia glomerata</name>
    <name type="common">Lepidopteran parasitic wasp</name>
    <name type="synonym">Apanteles glomeratus</name>
    <dbReference type="NCBI Taxonomy" id="32391"/>
    <lineage>
        <taxon>Eukaryota</taxon>
        <taxon>Metazoa</taxon>
        <taxon>Ecdysozoa</taxon>
        <taxon>Arthropoda</taxon>
        <taxon>Hexapoda</taxon>
        <taxon>Insecta</taxon>
        <taxon>Pterygota</taxon>
        <taxon>Neoptera</taxon>
        <taxon>Endopterygota</taxon>
        <taxon>Hymenoptera</taxon>
        <taxon>Apocrita</taxon>
        <taxon>Ichneumonoidea</taxon>
        <taxon>Braconidae</taxon>
        <taxon>Microgastrinae</taxon>
        <taxon>Cotesia</taxon>
    </lineage>
</organism>
<evidence type="ECO:0000256" key="1">
    <source>
        <dbReference type="SAM" id="MobiDB-lite"/>
    </source>
</evidence>
<keyword evidence="4" id="KW-1185">Reference proteome</keyword>
<feature type="compositionally biased region" description="Polar residues" evidence="1">
    <location>
        <begin position="199"/>
        <end position="209"/>
    </location>
</feature>
<sequence>MYNERGERDRPNSRNNSTNNTGNESVISKSSHNQSRKEDQSPTLAEPSNLSPVYHHQRLAPPYTNPSALATGISTPAICSVSSTPIPPGLSSLSLGPAIPPVPIGPTIPAPLNMPLAPMMGLHLPPPPPNTIHSSQHSNSLMSSTPTTCSSYPIPHQPVPIHQPSQPGVIPGALPPQHQQSPSQSQPQHPLSVQHHLNSGFTTTTNSMLASGTMTTHATHTLSTPGASPSINVSNHLSPHVTHSSRLKEASTPTTTSATNSLSAPATTATATTSAPAYQPAFVRPFEDSFRSSSATNKPPSQPWSIVNNPNMTSQIHQEQLVNKLPTNTATQGQALAVPVASMPIPGNVATNFPQDNTMPVDNSKSSTIYAPLQHHPQQQYHHSHIPPENSGSLYKPQGFPVGSHHSQLPTPQSTPRTTAITTTTTSIMSTNIQTCGSTCSTVSTNTNGTSDTTSKPGNLNINGTKLSNNSIGHSDGMNDSFGVQKNGHDKKTTNLNYYSLAENNLTGNAIKHVSLNVNNRNVPEHTKENKVQVHVTVSNDISNALHPKLIPNRVNNVNPDIVKSQYSTVGNETAKERMSPVFIKSAESIGDKNGNKYNNENLTGKTPLEIPTVLSPSIQAISYPTPLKYPNEIVNSKDNFNSGNFMQSIKSKEVLRTCQNVSNVLLQIPKYQEMLINYSTELKGTYCYTDKCNNLAEITVKCEPPVINVPDPAKVLGKVEDSVAGEEALTPVVGIPKEVTSTLDLAEKRRKRKREQSSGISYSSESESEDDMVKDVDLWITKGPPAKMCYSEKKLSFLAIFGLTTLSMRNEIELHKLEKRYRLNPEPPEIPVDTNETTCKVESLLPIPKEHPDVLINSSDFMPKVGFLKTIGLDVMPPSKRDEAEVIWQYVLRDRKKRKSTNCVTVYCDRIAQEYEKNPPKAPQKMRLLDRVKVKPPSGRAPLLPPLPGLFSAYYPAVPVPIENGVNQLYQFPIKQRTWAEEENEESEETKKPIWTNIEDIMTAYYQYSKDKSTERKILTEEMSKLIARGNMLCVEQKQLEQARDELLATKSSLEFERRSISDQIKRIKTLVKRLR</sequence>
<feature type="compositionally biased region" description="Polar residues" evidence="1">
    <location>
        <begin position="456"/>
        <end position="466"/>
    </location>
</feature>
<dbReference type="Pfam" id="PF12540">
    <property type="entry name" value="DUF3736"/>
    <property type="match status" value="1"/>
</dbReference>
<feature type="compositionally biased region" description="Low complexity" evidence="1">
    <location>
        <begin position="446"/>
        <end position="455"/>
    </location>
</feature>
<feature type="compositionally biased region" description="Polar residues" evidence="1">
    <location>
        <begin position="225"/>
        <end position="244"/>
    </location>
</feature>
<feature type="region of interest" description="Disordered" evidence="1">
    <location>
        <begin position="376"/>
        <end position="418"/>
    </location>
</feature>
<feature type="domain" description="Genetic suppressor element-like" evidence="2">
    <location>
        <begin position="739"/>
        <end position="874"/>
    </location>
</feature>
<feature type="compositionally biased region" description="Low complexity" evidence="1">
    <location>
        <begin position="250"/>
        <end position="274"/>
    </location>
</feature>
<reference evidence="3 4" key="1">
    <citation type="journal article" date="2021" name="J. Hered.">
        <title>A chromosome-level genome assembly of the parasitoid wasp, Cotesia glomerata (Hymenoptera: Braconidae).</title>
        <authorList>
            <person name="Pinto B.J."/>
            <person name="Weis J.J."/>
            <person name="Gamble T."/>
            <person name="Ode P.J."/>
            <person name="Paul R."/>
            <person name="Zaspel J.M."/>
        </authorList>
    </citation>
    <scope>NUCLEOTIDE SEQUENCE [LARGE SCALE GENOMIC DNA]</scope>
    <source>
        <strain evidence="3">CgM1</strain>
    </source>
</reference>
<dbReference type="Proteomes" id="UP000826195">
    <property type="component" value="Unassembled WGS sequence"/>
</dbReference>
<evidence type="ECO:0000313" key="3">
    <source>
        <dbReference type="EMBL" id="KAH0567504.1"/>
    </source>
</evidence>
<feature type="compositionally biased region" description="Low complexity" evidence="1">
    <location>
        <begin position="134"/>
        <end position="144"/>
    </location>
</feature>
<dbReference type="AlphaFoldDB" id="A0AAV7J940"/>
<feature type="region of interest" description="Disordered" evidence="1">
    <location>
        <begin position="1"/>
        <end position="49"/>
    </location>
</feature>
<feature type="region of interest" description="Disordered" evidence="1">
    <location>
        <begin position="125"/>
        <end position="274"/>
    </location>
</feature>
<evidence type="ECO:0000313" key="4">
    <source>
        <dbReference type="Proteomes" id="UP000826195"/>
    </source>
</evidence>